<organism evidence="9 10">
    <name type="scientific">Aureobasidium pullulans</name>
    <name type="common">Black yeast</name>
    <name type="synonym">Pullularia pullulans</name>
    <dbReference type="NCBI Taxonomy" id="5580"/>
    <lineage>
        <taxon>Eukaryota</taxon>
        <taxon>Fungi</taxon>
        <taxon>Dikarya</taxon>
        <taxon>Ascomycota</taxon>
        <taxon>Pezizomycotina</taxon>
        <taxon>Dothideomycetes</taxon>
        <taxon>Dothideomycetidae</taxon>
        <taxon>Dothideales</taxon>
        <taxon>Saccotheciaceae</taxon>
        <taxon>Aureobasidium</taxon>
    </lineage>
</organism>
<evidence type="ECO:0000256" key="6">
    <source>
        <dbReference type="SAM" id="MobiDB-lite"/>
    </source>
</evidence>
<comment type="subcellular location">
    <subcellularLocation>
        <location evidence="1">Membrane</location>
        <topology evidence="1">Multi-pass membrane protein</topology>
    </subcellularLocation>
</comment>
<evidence type="ECO:0000256" key="5">
    <source>
        <dbReference type="ARBA" id="ARBA00038359"/>
    </source>
</evidence>
<feature type="transmembrane region" description="Helical" evidence="7">
    <location>
        <begin position="12"/>
        <end position="30"/>
    </location>
</feature>
<feature type="transmembrane region" description="Helical" evidence="7">
    <location>
        <begin position="42"/>
        <end position="63"/>
    </location>
</feature>
<evidence type="ECO:0000256" key="7">
    <source>
        <dbReference type="SAM" id="Phobius"/>
    </source>
</evidence>
<accession>A0A4S8ZH04</accession>
<proteinExistence type="inferred from homology"/>
<evidence type="ECO:0000256" key="3">
    <source>
        <dbReference type="ARBA" id="ARBA00022989"/>
    </source>
</evidence>
<dbReference type="GO" id="GO:0016020">
    <property type="term" value="C:membrane"/>
    <property type="evidence" value="ECO:0007669"/>
    <property type="project" value="UniProtKB-SubCell"/>
</dbReference>
<evidence type="ECO:0000256" key="2">
    <source>
        <dbReference type="ARBA" id="ARBA00022692"/>
    </source>
</evidence>
<gene>
    <name evidence="9" type="ORF">D6D20_02343</name>
</gene>
<feature type="domain" description="Rhodopsin" evidence="8">
    <location>
        <begin position="26"/>
        <end position="298"/>
    </location>
</feature>
<evidence type="ECO:0000313" key="9">
    <source>
        <dbReference type="EMBL" id="THW65135.1"/>
    </source>
</evidence>
<dbReference type="InterPro" id="IPR052337">
    <property type="entry name" value="SAT4-like"/>
</dbReference>
<dbReference type="PANTHER" id="PTHR33048">
    <property type="entry name" value="PTH11-LIKE INTEGRAL MEMBRANE PROTEIN (AFU_ORTHOLOGUE AFUA_5G11245)"/>
    <property type="match status" value="1"/>
</dbReference>
<evidence type="ECO:0000259" key="8">
    <source>
        <dbReference type="Pfam" id="PF20684"/>
    </source>
</evidence>
<evidence type="ECO:0000313" key="10">
    <source>
        <dbReference type="Proteomes" id="UP000310421"/>
    </source>
</evidence>
<feature type="region of interest" description="Disordered" evidence="6">
    <location>
        <begin position="335"/>
        <end position="358"/>
    </location>
</feature>
<sequence>MKAGKLELMRALNGTFLAISCILVALRVWTRTKISRCWGWDDWFILLALVSTYFLTILVPSLIDVGNLYRRVHCLVDASRCGVETSILSKSGDICRSEYFFFGIGNMNRDIDLPCQLICAEQALYIAGTVVLKISLAFFFLRFLIVRWARYVVWISVVVYATVATMMFFLVVFECGIPGNYVMKQATGKCVSFRILSITGYIHGGLNALTDWVFPVLAIHFLIQTKMSRAAKASCCGILLLAVVGSIASIVRTVYIPEIGPGGNIYSRSMKPLIWTMIEGALGIIAASLATLRPLFQRCSARTKIVLQSRSTCDRSTSKLCKSSLGSTLNCFGSTKTAADSPPDSEAEKHDTMDLESGDQARTMSKPLHLGVLSSVATETELNMTNKMDTRTMVRGTKSGF</sequence>
<evidence type="ECO:0000256" key="1">
    <source>
        <dbReference type="ARBA" id="ARBA00004141"/>
    </source>
</evidence>
<comment type="similarity">
    <text evidence="5">Belongs to the SAT4 family.</text>
</comment>
<dbReference type="Pfam" id="PF20684">
    <property type="entry name" value="Fung_rhodopsin"/>
    <property type="match status" value="1"/>
</dbReference>
<dbReference type="PANTHER" id="PTHR33048:SF96">
    <property type="entry name" value="INTEGRAL MEMBRANE PROTEIN"/>
    <property type="match status" value="1"/>
</dbReference>
<comment type="caution">
    <text evidence="9">The sequence shown here is derived from an EMBL/GenBank/DDBJ whole genome shotgun (WGS) entry which is preliminary data.</text>
</comment>
<feature type="transmembrane region" description="Helical" evidence="7">
    <location>
        <begin position="123"/>
        <end position="144"/>
    </location>
</feature>
<name>A0A4S8ZH04_AURPU</name>
<feature type="transmembrane region" description="Helical" evidence="7">
    <location>
        <begin position="235"/>
        <end position="254"/>
    </location>
</feature>
<dbReference type="PROSITE" id="PS51257">
    <property type="entry name" value="PROKAR_LIPOPROTEIN"/>
    <property type="match status" value="1"/>
</dbReference>
<keyword evidence="2 7" id="KW-0812">Transmembrane</keyword>
<protein>
    <recommendedName>
        <fullName evidence="8">Rhodopsin domain-containing protein</fullName>
    </recommendedName>
</protein>
<dbReference type="InterPro" id="IPR049326">
    <property type="entry name" value="Rhodopsin_dom_fungi"/>
</dbReference>
<feature type="transmembrane region" description="Helical" evidence="7">
    <location>
        <begin position="151"/>
        <end position="173"/>
    </location>
</feature>
<dbReference type="Proteomes" id="UP000310421">
    <property type="component" value="Unassembled WGS sequence"/>
</dbReference>
<keyword evidence="3 7" id="KW-1133">Transmembrane helix</keyword>
<keyword evidence="4 7" id="KW-0472">Membrane</keyword>
<feature type="transmembrane region" description="Helical" evidence="7">
    <location>
        <begin position="201"/>
        <end position="223"/>
    </location>
</feature>
<dbReference type="AlphaFoldDB" id="A0A4S8ZH04"/>
<dbReference type="EMBL" id="QZAN01000015">
    <property type="protein sequence ID" value="THW65135.1"/>
    <property type="molecule type" value="Genomic_DNA"/>
</dbReference>
<evidence type="ECO:0000256" key="4">
    <source>
        <dbReference type="ARBA" id="ARBA00023136"/>
    </source>
</evidence>
<reference evidence="9 10" key="1">
    <citation type="submission" date="2018-10" db="EMBL/GenBank/DDBJ databases">
        <title>Fifty Aureobasidium pullulans genomes reveal a recombining polyextremotolerant generalist.</title>
        <authorList>
            <person name="Gostincar C."/>
            <person name="Turk M."/>
            <person name="Zajc J."/>
            <person name="Gunde-Cimerman N."/>
        </authorList>
    </citation>
    <scope>NUCLEOTIDE SEQUENCE [LARGE SCALE GENOMIC DNA]</scope>
    <source>
        <strain evidence="9 10">EXF-10751</strain>
    </source>
</reference>
<feature type="transmembrane region" description="Helical" evidence="7">
    <location>
        <begin position="274"/>
        <end position="296"/>
    </location>
</feature>